<sequence length="252" mass="29476">MIFLSIRPHVDHFYTPSKTSHSSSNFESEKWGKICKDSLYTNDRAEIRVDTAIPTESKIQYNKPEIFLYDKKLNQIWLIEIRVTCMDNLKAVEVEKLHKYDILTGELVIIYKSKVKILPIVITWDAIASKYLNIYMDLIAIKDNVLAYIQTIALKKTLEGMFVEYKHGFKDVMTKALILNKDYAVWNTYQSGANSKKRRHDEVTKTEYSEEGKINSKRIMKNDKESNMRQNKYYEQSPVDSDSLSDFDSLEI</sequence>
<feature type="compositionally biased region" description="Basic and acidic residues" evidence="1">
    <location>
        <begin position="200"/>
        <end position="227"/>
    </location>
</feature>
<organism evidence="2 3">
    <name type="scientific">Octopus sinensis</name>
    <name type="common">East Asian common octopus</name>
    <dbReference type="NCBI Taxonomy" id="2607531"/>
    <lineage>
        <taxon>Eukaryota</taxon>
        <taxon>Metazoa</taxon>
        <taxon>Spiralia</taxon>
        <taxon>Lophotrochozoa</taxon>
        <taxon>Mollusca</taxon>
        <taxon>Cephalopoda</taxon>
        <taxon>Coleoidea</taxon>
        <taxon>Octopodiformes</taxon>
        <taxon>Octopoda</taxon>
        <taxon>Incirrata</taxon>
        <taxon>Octopodidae</taxon>
        <taxon>Octopus</taxon>
    </lineage>
</organism>
<keyword evidence="2" id="KW-1185">Reference proteome</keyword>
<dbReference type="RefSeq" id="XP_029656112.1">
    <property type="nucleotide sequence ID" value="XM_029800252.1"/>
</dbReference>
<evidence type="ECO:0000313" key="2">
    <source>
        <dbReference type="Proteomes" id="UP000515154"/>
    </source>
</evidence>
<reference evidence="3" key="1">
    <citation type="submission" date="2025-08" db="UniProtKB">
        <authorList>
            <consortium name="RefSeq"/>
        </authorList>
    </citation>
    <scope>IDENTIFICATION</scope>
</reference>
<accession>A0A6P7U3K4</accession>
<evidence type="ECO:0000313" key="3">
    <source>
        <dbReference type="RefSeq" id="XP_029656112.1"/>
    </source>
</evidence>
<feature type="region of interest" description="Disordered" evidence="1">
    <location>
        <begin position="196"/>
        <end position="252"/>
    </location>
</feature>
<evidence type="ECO:0000256" key="1">
    <source>
        <dbReference type="SAM" id="MobiDB-lite"/>
    </source>
</evidence>
<proteinExistence type="predicted"/>
<name>A0A6P7U3K4_9MOLL</name>
<dbReference type="KEGG" id="osn:115230003"/>
<gene>
    <name evidence="3" type="primary">LOC115230003</name>
</gene>
<feature type="compositionally biased region" description="Acidic residues" evidence="1">
    <location>
        <begin position="243"/>
        <end position="252"/>
    </location>
</feature>
<dbReference type="Proteomes" id="UP000515154">
    <property type="component" value="Unplaced"/>
</dbReference>
<dbReference type="AlphaFoldDB" id="A0A6P7U3K4"/>
<protein>
    <submittedName>
        <fullName evidence="3">Uncharacterized protein LOC115230003</fullName>
    </submittedName>
</protein>